<evidence type="ECO:0000256" key="7">
    <source>
        <dbReference type="PIRSR" id="PIRSR005461-1"/>
    </source>
</evidence>
<dbReference type="EMBL" id="JAACJK010000171">
    <property type="protein sequence ID" value="KAF5320152.1"/>
    <property type="molecule type" value="Genomic_DNA"/>
</dbReference>
<dbReference type="PANTHER" id="PTHR10920">
    <property type="entry name" value="RIBOSOMAL RNA METHYLTRANSFERASE"/>
    <property type="match status" value="1"/>
</dbReference>
<feature type="domain" description="Ribosomal RNA methyltransferase FtsJ" evidence="8">
    <location>
        <begin position="38"/>
        <end position="83"/>
    </location>
</feature>
<name>A0A8H5BDF2_9AGAR</name>
<reference evidence="9 10" key="1">
    <citation type="journal article" date="2020" name="ISME J.">
        <title>Uncovering the hidden diversity of litter-decomposition mechanisms in mushroom-forming fungi.</title>
        <authorList>
            <person name="Floudas D."/>
            <person name="Bentzer J."/>
            <person name="Ahren D."/>
            <person name="Johansson T."/>
            <person name="Persson P."/>
            <person name="Tunlid A."/>
        </authorList>
    </citation>
    <scope>NUCLEOTIDE SEQUENCE [LARGE SCALE GENOMIC DNA]</scope>
    <source>
        <strain evidence="9 10">CBS 175.51</strain>
    </source>
</reference>
<evidence type="ECO:0000256" key="3">
    <source>
        <dbReference type="ARBA" id="ARBA00022603"/>
    </source>
</evidence>
<evidence type="ECO:0000313" key="9">
    <source>
        <dbReference type="EMBL" id="KAF5320152.1"/>
    </source>
</evidence>
<dbReference type="SUPFAM" id="SSF53335">
    <property type="entry name" value="S-adenosyl-L-methionine-dependent methyltransferases"/>
    <property type="match status" value="1"/>
</dbReference>
<dbReference type="GO" id="GO:0005739">
    <property type="term" value="C:mitochondrion"/>
    <property type="evidence" value="ECO:0007669"/>
    <property type="project" value="TreeGrafter"/>
</dbReference>
<dbReference type="PANTHER" id="PTHR10920:SF18">
    <property type="entry name" value="RRNA METHYLTRANSFERASE 2, MITOCHONDRIAL"/>
    <property type="match status" value="1"/>
</dbReference>
<dbReference type="OrthoDB" id="20105at2759"/>
<dbReference type="Proteomes" id="UP000541558">
    <property type="component" value="Unassembled WGS sequence"/>
</dbReference>
<feature type="domain" description="Ribosomal RNA methyltransferase FtsJ" evidence="8">
    <location>
        <begin position="139"/>
        <end position="284"/>
    </location>
</feature>
<dbReference type="InterPro" id="IPR002877">
    <property type="entry name" value="RNA_MeTrfase_FtsJ_dom"/>
</dbReference>
<evidence type="ECO:0000256" key="4">
    <source>
        <dbReference type="ARBA" id="ARBA00022679"/>
    </source>
</evidence>
<evidence type="ECO:0000256" key="6">
    <source>
        <dbReference type="ARBA" id="ARBA00041184"/>
    </source>
</evidence>
<evidence type="ECO:0000256" key="5">
    <source>
        <dbReference type="ARBA" id="ARBA00022691"/>
    </source>
</evidence>
<keyword evidence="5 7" id="KW-0949">S-adenosyl-L-methionine</keyword>
<dbReference type="InterPro" id="IPR050082">
    <property type="entry name" value="RNA_methyltr_RlmE"/>
</dbReference>
<dbReference type="AlphaFoldDB" id="A0A8H5BDF2"/>
<evidence type="ECO:0000259" key="8">
    <source>
        <dbReference type="Pfam" id="PF01728"/>
    </source>
</evidence>
<keyword evidence="4" id="KW-0808">Transferase</keyword>
<sequence>MPFRATKTCLGKASSNQWLSRQFRDPYVKKRLADPATYRSRSAFKLLEIESSWDNFLTKKDVRAVVDLGAAPGGWSQVVAGKLGFRPDGIIPPRGDSKARYEQWSTAPVQPSGTKNSTFDPLNIDDVISAEQNQRRSQGRGTIIAVDLLRMEPIHGVHSLVGNFLEPETSVLIRGLLEANGCPDGKVDVILSDMAANATGNEDADVQSSLRICEAVLEFAKKHLRSGQSIGRTKGGVLLMKYFAHPELDKFRREKLQPNFQLVKNLKPTSSRAESSETYFMCQGWKPSRPIPSKSRRTPPLKVVTF</sequence>
<organism evidence="9 10">
    <name type="scientific">Ephemerocybe angulata</name>
    <dbReference type="NCBI Taxonomy" id="980116"/>
    <lineage>
        <taxon>Eukaryota</taxon>
        <taxon>Fungi</taxon>
        <taxon>Dikarya</taxon>
        <taxon>Basidiomycota</taxon>
        <taxon>Agaricomycotina</taxon>
        <taxon>Agaricomycetes</taxon>
        <taxon>Agaricomycetidae</taxon>
        <taxon>Agaricales</taxon>
        <taxon>Agaricineae</taxon>
        <taxon>Psathyrellaceae</taxon>
        <taxon>Ephemerocybe</taxon>
    </lineage>
</organism>
<dbReference type="GO" id="GO:0008650">
    <property type="term" value="F:rRNA (uridine-2'-O-)-methyltransferase activity"/>
    <property type="evidence" value="ECO:0007669"/>
    <property type="project" value="TreeGrafter"/>
</dbReference>
<dbReference type="Gene3D" id="3.40.50.150">
    <property type="entry name" value="Vaccinia Virus protein VP39"/>
    <property type="match status" value="1"/>
</dbReference>
<keyword evidence="3" id="KW-0489">Methyltransferase</keyword>
<feature type="active site" description="Proton acceptor" evidence="7">
    <location>
        <position position="241"/>
    </location>
</feature>
<keyword evidence="2" id="KW-0698">rRNA processing</keyword>
<dbReference type="HAMAP" id="MF_01547">
    <property type="entry name" value="RNA_methyltr_E"/>
    <property type="match status" value="1"/>
</dbReference>
<dbReference type="Pfam" id="PF01728">
    <property type="entry name" value="FtsJ"/>
    <property type="match status" value="2"/>
</dbReference>
<evidence type="ECO:0000313" key="10">
    <source>
        <dbReference type="Proteomes" id="UP000541558"/>
    </source>
</evidence>
<keyword evidence="10" id="KW-1185">Reference proteome</keyword>
<gene>
    <name evidence="9" type="ORF">D9611_010268</name>
</gene>
<proteinExistence type="inferred from homology"/>
<accession>A0A8H5BDF2</accession>
<dbReference type="PIRSF" id="PIRSF005461">
    <property type="entry name" value="23S_rRNA_mtase"/>
    <property type="match status" value="1"/>
</dbReference>
<evidence type="ECO:0000256" key="1">
    <source>
        <dbReference type="ARBA" id="ARBA00009258"/>
    </source>
</evidence>
<comment type="caution">
    <text evidence="9">The sequence shown here is derived from an EMBL/GenBank/DDBJ whole genome shotgun (WGS) entry which is preliminary data.</text>
</comment>
<evidence type="ECO:0000256" key="2">
    <source>
        <dbReference type="ARBA" id="ARBA00022552"/>
    </source>
</evidence>
<protein>
    <recommendedName>
        <fullName evidence="6">rRNA methyltransferase 2, mitochondrial</fullName>
    </recommendedName>
</protein>
<dbReference type="InterPro" id="IPR029063">
    <property type="entry name" value="SAM-dependent_MTases_sf"/>
</dbReference>
<dbReference type="InterPro" id="IPR015507">
    <property type="entry name" value="rRNA-MeTfrase_E"/>
</dbReference>
<comment type="similarity">
    <text evidence="1">Belongs to the class I-like SAM-binding methyltransferase superfamily. RNA methyltransferase RlmE family.</text>
</comment>